<dbReference type="EMBL" id="LR215050">
    <property type="protein sequence ID" value="VEU82285.1"/>
    <property type="molecule type" value="Genomic_DNA"/>
</dbReference>
<dbReference type="HAMAP" id="MF_02004">
    <property type="entry name" value="Val_tRNA_synth_type1"/>
    <property type="match status" value="1"/>
</dbReference>
<evidence type="ECO:0000256" key="5">
    <source>
        <dbReference type="ARBA" id="ARBA00022741"/>
    </source>
</evidence>
<dbReference type="InterPro" id="IPR002303">
    <property type="entry name" value="Valyl-tRNA_ligase"/>
</dbReference>
<dbReference type="EC" id="6.1.1.9" evidence="11"/>
<keyword evidence="16" id="KW-1185">Reference proteome</keyword>
<dbReference type="GO" id="GO:0002161">
    <property type="term" value="F:aminoacyl-tRNA deacylase activity"/>
    <property type="evidence" value="ECO:0007669"/>
    <property type="project" value="InterPro"/>
</dbReference>
<keyword evidence="5 11" id="KW-0547">Nucleotide-binding</keyword>
<dbReference type="InterPro" id="IPR033705">
    <property type="entry name" value="Anticodon_Ia_Val"/>
</dbReference>
<dbReference type="NCBIfam" id="TIGR00422">
    <property type="entry name" value="valS"/>
    <property type="match status" value="1"/>
</dbReference>
<dbReference type="Pfam" id="PF08264">
    <property type="entry name" value="Anticodon_1"/>
    <property type="match status" value="1"/>
</dbReference>
<accession>A0A449BIK3</accession>
<evidence type="ECO:0000256" key="8">
    <source>
        <dbReference type="ARBA" id="ARBA00023054"/>
    </source>
</evidence>
<comment type="similarity">
    <text evidence="11">Belongs to the class-I aminoacyl-tRNA synthetase family. ValS type 1 subfamily.</text>
</comment>
<evidence type="ECO:0000256" key="4">
    <source>
        <dbReference type="ARBA" id="ARBA00022598"/>
    </source>
</evidence>
<dbReference type="AlphaFoldDB" id="A0A449BIK3"/>
<dbReference type="KEGG" id="ahk:NCTC10172_00294"/>
<dbReference type="PROSITE" id="PS00178">
    <property type="entry name" value="AA_TRNA_LIGASE_I"/>
    <property type="match status" value="1"/>
</dbReference>
<dbReference type="SUPFAM" id="SSF50677">
    <property type="entry name" value="ValRS/IleRS/LeuRS editing domain"/>
    <property type="match status" value="1"/>
</dbReference>
<dbReference type="PANTHER" id="PTHR11946:SF93">
    <property type="entry name" value="VALINE--TRNA LIGASE, CHLOROPLASTIC_MITOCHONDRIAL 2"/>
    <property type="match status" value="1"/>
</dbReference>
<evidence type="ECO:0000256" key="10">
    <source>
        <dbReference type="ARBA" id="ARBA00047552"/>
    </source>
</evidence>
<dbReference type="InterPro" id="IPR013155">
    <property type="entry name" value="M/V/L/I-tRNA-synth_anticd-bd"/>
</dbReference>
<comment type="subcellular location">
    <subcellularLocation>
        <location evidence="1 11">Cytoplasm</location>
    </subcellularLocation>
</comment>
<dbReference type="FunFam" id="3.40.50.620:FF:000032">
    <property type="entry name" value="Valine--tRNA ligase"/>
    <property type="match status" value="1"/>
</dbReference>
<dbReference type="RefSeq" id="WP_035369689.1">
    <property type="nucleotide sequence ID" value="NZ_LR215050.1"/>
</dbReference>
<dbReference type="Gene3D" id="3.40.50.620">
    <property type="entry name" value="HUPs"/>
    <property type="match status" value="2"/>
</dbReference>
<feature type="short sequence motif" description="'HIGH' region" evidence="11">
    <location>
        <begin position="46"/>
        <end position="56"/>
    </location>
</feature>
<feature type="domain" description="Aminoacyl-tRNA synthetase class Ia" evidence="12">
    <location>
        <begin position="18"/>
        <end position="422"/>
    </location>
</feature>
<dbReference type="InterPro" id="IPR009080">
    <property type="entry name" value="tRNAsynth_Ia_anticodon-bd"/>
</dbReference>
<dbReference type="SUPFAM" id="SSF47323">
    <property type="entry name" value="Anticodon-binding domain of a subclass of class I aminoacyl-tRNA synthetases"/>
    <property type="match status" value="1"/>
</dbReference>
<comment type="function">
    <text evidence="11">Catalyzes the attachment of valine to tRNA(Val). As ValRS can inadvertently accommodate and process structurally similar amino acids such as threonine, to avoid such errors, it has a 'posttransfer' editing activity that hydrolyzes mischarged Thr-tRNA(Val) in a tRNA-dependent manner.</text>
</comment>
<dbReference type="GO" id="GO:0005829">
    <property type="term" value="C:cytosol"/>
    <property type="evidence" value="ECO:0007669"/>
    <property type="project" value="TreeGrafter"/>
</dbReference>
<proteinExistence type="inferred from homology"/>
<organism evidence="15 16">
    <name type="scientific">Acholeplasma hippikon</name>
    <dbReference type="NCBI Taxonomy" id="264636"/>
    <lineage>
        <taxon>Bacteria</taxon>
        <taxon>Bacillati</taxon>
        <taxon>Mycoplasmatota</taxon>
        <taxon>Mollicutes</taxon>
        <taxon>Acholeplasmatales</taxon>
        <taxon>Acholeplasmataceae</taxon>
        <taxon>Acholeplasma</taxon>
    </lineage>
</organism>
<dbReference type="STRING" id="1408416.GCA_000702765_01111"/>
<dbReference type="FunFam" id="3.40.50.620:FF:000098">
    <property type="entry name" value="Valine--tRNA ligase"/>
    <property type="match status" value="1"/>
</dbReference>
<evidence type="ECO:0000256" key="6">
    <source>
        <dbReference type="ARBA" id="ARBA00022840"/>
    </source>
</evidence>
<evidence type="ECO:0000259" key="14">
    <source>
        <dbReference type="Pfam" id="PF10458"/>
    </source>
</evidence>
<dbReference type="Pfam" id="PF10458">
    <property type="entry name" value="Val_tRNA-synt_C"/>
    <property type="match status" value="1"/>
</dbReference>
<feature type="short sequence motif" description="'KMSKS' region" evidence="11">
    <location>
        <begin position="514"/>
        <end position="518"/>
    </location>
</feature>
<comment type="subunit">
    <text evidence="2 11">Monomer.</text>
</comment>
<comment type="catalytic activity">
    <reaction evidence="10 11">
        <text>tRNA(Val) + L-valine + ATP = L-valyl-tRNA(Val) + AMP + diphosphate</text>
        <dbReference type="Rhea" id="RHEA:10704"/>
        <dbReference type="Rhea" id="RHEA-COMP:9672"/>
        <dbReference type="Rhea" id="RHEA-COMP:9708"/>
        <dbReference type="ChEBI" id="CHEBI:30616"/>
        <dbReference type="ChEBI" id="CHEBI:33019"/>
        <dbReference type="ChEBI" id="CHEBI:57762"/>
        <dbReference type="ChEBI" id="CHEBI:78442"/>
        <dbReference type="ChEBI" id="CHEBI:78537"/>
        <dbReference type="ChEBI" id="CHEBI:456215"/>
        <dbReference type="EC" id="6.1.1.9"/>
    </reaction>
</comment>
<evidence type="ECO:0000313" key="16">
    <source>
        <dbReference type="Proteomes" id="UP000290909"/>
    </source>
</evidence>
<dbReference type="Pfam" id="PF00133">
    <property type="entry name" value="tRNA-synt_1"/>
    <property type="match status" value="1"/>
</dbReference>
<dbReference type="InterPro" id="IPR001412">
    <property type="entry name" value="aa-tRNA-synth_I_CS"/>
</dbReference>
<feature type="binding site" evidence="11">
    <location>
        <position position="517"/>
    </location>
    <ligand>
        <name>ATP</name>
        <dbReference type="ChEBI" id="CHEBI:30616"/>
    </ligand>
</feature>
<dbReference type="FunFam" id="1.10.730.10:FF:000002">
    <property type="entry name" value="Leucine--tRNA ligase"/>
    <property type="match status" value="1"/>
</dbReference>
<dbReference type="InterPro" id="IPR037118">
    <property type="entry name" value="Val-tRNA_synth_C_sf"/>
</dbReference>
<evidence type="ECO:0000256" key="3">
    <source>
        <dbReference type="ARBA" id="ARBA00022490"/>
    </source>
</evidence>
<name>A0A449BIK3_9MOLU</name>
<keyword evidence="8 11" id="KW-0175">Coiled coil</keyword>
<dbReference type="InterPro" id="IPR014729">
    <property type="entry name" value="Rossmann-like_a/b/a_fold"/>
</dbReference>
<sequence length="860" mass="100517">MKQQLSPKYDFKEVEKGRYQFWLDNEFFKAGKDPRKEPFTIVIPPPNVTGKLHLGHAWDTTIQDIIIRRKRMQGYDALYLPGMDHAGIATQAKIDERLKKQGISRYDLGRENYLVKAWEWKEEYSNFIKDQWAALGLSLDYSRERFTLDSQLNQAVNKVFIDLYNKGWIYRGYRIINWDVEAKTALSNIEVEYEETQGKLYHFNYPFVDGTGHLEIATTRPETMFADQALMVHPEDSRYKAFIGKKVFIPGTNREIPVIADDYVDMAFGTGVVKVTPAHDPNDYEVAKRHQLEMPLCMNEDGTMNEMAGKYQGQERFECRKNVTNDLKALGLCPLVEEYTHQVGYSERTGVMVEPRLSLQWFVDMKGLSKQTLENNQVEFVPERFRKTFENWMTNIQDWTISRQLWWGHRIPAWFKGEEVKVQIECPGEGWVQDEDVLDTWFSSALWPFSTLGWPNTEHPDFKRYYPTNVLVTGYDIIFFWVSRMMFQGLEFTGKDPFKQVLLHGLIRDKEGRKMSKSLGNGVDPMDVVAKYGIDALRNFIVSNSAPGMDTRYDEEKIEASWNFINKLWNITRFLTMNIEDASIEINEAELTVFDKWILTRLSETIKEADNFYEKYEFNEVSRVLQNFIWNEFASWYLEISKVSLQNPKLNKNTQAVLLYVLKDVLKLMHPFIPFVTEKLFLEIYDEKSIMVSSWPEAKYDFSNDKQVFAAFEEIVTKVRTLRNEYNVAPSKPLDIILETKSDKVLGELKDIEAYLIKFLNSKSLQFNETSNNDTVLLAGTYANIHVVKSDLIDLKAEKEALLKQKETLEKEIARSEGLLNNQSFISKAPEQKLAIEREKYANYQKQYEDVLEKLKKHVQ</sequence>
<keyword evidence="7 11" id="KW-0648">Protein biosynthesis</keyword>
<dbReference type="SUPFAM" id="SSF52374">
    <property type="entry name" value="Nucleotidylyl transferase"/>
    <property type="match status" value="1"/>
</dbReference>
<comment type="domain">
    <text evidence="11">The C-terminal coiled-coil domain is crucial for aminoacylation activity.</text>
</comment>
<feature type="domain" description="Methionyl/Valyl/Leucyl/Isoleucyl-tRNA synthetase anticodon-binding" evidence="13">
    <location>
        <begin position="595"/>
        <end position="737"/>
    </location>
</feature>
<evidence type="ECO:0000256" key="9">
    <source>
        <dbReference type="ARBA" id="ARBA00023146"/>
    </source>
</evidence>
<dbReference type="PRINTS" id="PR00986">
    <property type="entry name" value="TRNASYNTHVAL"/>
</dbReference>
<dbReference type="InterPro" id="IPR010978">
    <property type="entry name" value="tRNA-bd_arm"/>
</dbReference>
<dbReference type="PANTHER" id="PTHR11946">
    <property type="entry name" value="VALYL-TRNA SYNTHETASES"/>
    <property type="match status" value="1"/>
</dbReference>
<gene>
    <name evidence="11 15" type="primary">valS</name>
    <name evidence="15" type="ORF">NCTC10172_00294</name>
</gene>
<evidence type="ECO:0000256" key="7">
    <source>
        <dbReference type="ARBA" id="ARBA00022917"/>
    </source>
</evidence>
<evidence type="ECO:0000256" key="11">
    <source>
        <dbReference type="HAMAP-Rule" id="MF_02004"/>
    </source>
</evidence>
<evidence type="ECO:0000313" key="15">
    <source>
        <dbReference type="EMBL" id="VEU82285.1"/>
    </source>
</evidence>
<dbReference type="Proteomes" id="UP000290909">
    <property type="component" value="Chromosome"/>
</dbReference>
<dbReference type="GO" id="GO:0004832">
    <property type="term" value="F:valine-tRNA ligase activity"/>
    <property type="evidence" value="ECO:0007669"/>
    <property type="project" value="UniProtKB-UniRule"/>
</dbReference>
<dbReference type="Gene3D" id="1.10.730.10">
    <property type="entry name" value="Isoleucyl-tRNA Synthetase, Domain 1"/>
    <property type="match status" value="1"/>
</dbReference>
<keyword evidence="6 11" id="KW-0067">ATP-binding</keyword>
<dbReference type="GO" id="GO:0005524">
    <property type="term" value="F:ATP binding"/>
    <property type="evidence" value="ECO:0007669"/>
    <property type="project" value="UniProtKB-UniRule"/>
</dbReference>
<evidence type="ECO:0000256" key="1">
    <source>
        <dbReference type="ARBA" id="ARBA00004496"/>
    </source>
</evidence>
<keyword evidence="9 11" id="KW-0030">Aminoacyl-tRNA synthetase</keyword>
<evidence type="ECO:0000256" key="2">
    <source>
        <dbReference type="ARBA" id="ARBA00011245"/>
    </source>
</evidence>
<dbReference type="GO" id="GO:0006438">
    <property type="term" value="P:valyl-tRNA aminoacylation"/>
    <property type="evidence" value="ECO:0007669"/>
    <property type="project" value="UniProtKB-UniRule"/>
</dbReference>
<keyword evidence="4 11" id="KW-0436">Ligase</keyword>
<dbReference type="SUPFAM" id="SSF46589">
    <property type="entry name" value="tRNA-binding arm"/>
    <property type="match status" value="1"/>
</dbReference>
<dbReference type="NCBIfam" id="NF004349">
    <property type="entry name" value="PRK05729.1"/>
    <property type="match status" value="1"/>
</dbReference>
<dbReference type="CDD" id="cd00817">
    <property type="entry name" value="ValRS_core"/>
    <property type="match status" value="1"/>
</dbReference>
<evidence type="ECO:0000259" key="12">
    <source>
        <dbReference type="Pfam" id="PF00133"/>
    </source>
</evidence>
<dbReference type="InterPro" id="IPR009008">
    <property type="entry name" value="Val/Leu/Ile-tRNA-synth_edit"/>
</dbReference>
<protein>
    <recommendedName>
        <fullName evidence="11">Valine--tRNA ligase</fullName>
        <ecNumber evidence="11">6.1.1.9</ecNumber>
    </recommendedName>
    <alternativeName>
        <fullName evidence="11">Valyl-tRNA synthetase</fullName>
        <shortName evidence="11">ValRS</shortName>
    </alternativeName>
</protein>
<feature type="coiled-coil region" evidence="11">
    <location>
        <begin position="792"/>
        <end position="854"/>
    </location>
</feature>
<dbReference type="Gene3D" id="3.90.740.10">
    <property type="entry name" value="Valyl/Leucyl/Isoleucyl-tRNA synthetase, editing domain"/>
    <property type="match status" value="1"/>
</dbReference>
<comment type="domain">
    <text evidence="11">ValRS has two distinct active sites: one for aminoacylation and one for editing. The misactivated threonine is translocated from the active site to the editing site.</text>
</comment>
<dbReference type="CDD" id="cd07962">
    <property type="entry name" value="Anticodon_Ia_Val"/>
    <property type="match status" value="1"/>
</dbReference>
<evidence type="ECO:0000259" key="13">
    <source>
        <dbReference type="Pfam" id="PF08264"/>
    </source>
</evidence>
<feature type="domain" description="Valyl-tRNA synthetase tRNA-binding arm" evidence="14">
    <location>
        <begin position="794"/>
        <end position="857"/>
    </location>
</feature>
<dbReference type="InterPro" id="IPR019499">
    <property type="entry name" value="Val-tRNA_synth_tRNA-bd"/>
</dbReference>
<dbReference type="InterPro" id="IPR002300">
    <property type="entry name" value="aa-tRNA-synth_Ia"/>
</dbReference>
<keyword evidence="3 11" id="KW-0963">Cytoplasm</keyword>
<reference evidence="15 16" key="1">
    <citation type="submission" date="2019-01" db="EMBL/GenBank/DDBJ databases">
        <authorList>
            <consortium name="Pathogen Informatics"/>
        </authorList>
    </citation>
    <scope>NUCLEOTIDE SEQUENCE [LARGE SCALE GENOMIC DNA]</scope>
    <source>
        <strain evidence="15 16">NCTC10172</strain>
    </source>
</reference>
<dbReference type="Gene3D" id="1.10.287.380">
    <property type="entry name" value="Valyl-tRNA synthetase, C-terminal domain"/>
    <property type="match status" value="1"/>
</dbReference>